<evidence type="ECO:0000256" key="8">
    <source>
        <dbReference type="SAM" id="Phobius"/>
    </source>
</evidence>
<protein>
    <submittedName>
        <fullName evidence="9">Hemolysin III</fullName>
    </submittedName>
</protein>
<feature type="transmembrane region" description="Helical" evidence="8">
    <location>
        <begin position="196"/>
        <end position="214"/>
    </location>
</feature>
<feature type="transmembrane region" description="Helical" evidence="8">
    <location>
        <begin position="137"/>
        <end position="153"/>
    </location>
</feature>
<organism evidence="9 10">
    <name type="scientific">Lutibacter oricola</name>
    <dbReference type="NCBI Taxonomy" id="762486"/>
    <lineage>
        <taxon>Bacteria</taxon>
        <taxon>Pseudomonadati</taxon>
        <taxon>Bacteroidota</taxon>
        <taxon>Flavobacteriia</taxon>
        <taxon>Flavobacteriales</taxon>
        <taxon>Flavobacteriaceae</taxon>
        <taxon>Lutibacter</taxon>
    </lineage>
</organism>
<reference evidence="9 10" key="1">
    <citation type="submission" date="2016-10" db="EMBL/GenBank/DDBJ databases">
        <authorList>
            <person name="de Groot N.N."/>
        </authorList>
    </citation>
    <scope>NUCLEOTIDE SEQUENCE [LARGE SCALE GENOMIC DNA]</scope>
    <source>
        <strain evidence="9 10">DSM 24956</strain>
    </source>
</reference>
<evidence type="ECO:0000313" key="10">
    <source>
        <dbReference type="Proteomes" id="UP000199595"/>
    </source>
</evidence>
<evidence type="ECO:0000313" key="9">
    <source>
        <dbReference type="EMBL" id="SDW06921.1"/>
    </source>
</evidence>
<feature type="binding site" evidence="7">
    <location>
        <position position="191"/>
    </location>
    <ligand>
        <name>Zn(2+)</name>
        <dbReference type="ChEBI" id="CHEBI:29105"/>
    </ligand>
</feature>
<feature type="transmembrane region" description="Helical" evidence="8">
    <location>
        <begin position="21"/>
        <end position="39"/>
    </location>
</feature>
<evidence type="ECO:0000256" key="5">
    <source>
        <dbReference type="ARBA" id="ARBA00022989"/>
    </source>
</evidence>
<feature type="transmembrane region" description="Helical" evidence="8">
    <location>
        <begin position="165"/>
        <end position="184"/>
    </location>
</feature>
<dbReference type="PANTHER" id="PTHR20855">
    <property type="entry name" value="ADIPOR/PROGESTIN RECEPTOR-RELATED"/>
    <property type="match status" value="1"/>
</dbReference>
<keyword evidence="3" id="KW-1003">Cell membrane</keyword>
<keyword evidence="6 8" id="KW-0472">Membrane</keyword>
<dbReference type="OrthoDB" id="9813689at2"/>
<dbReference type="Proteomes" id="UP000199595">
    <property type="component" value="Unassembled WGS sequence"/>
</dbReference>
<dbReference type="PANTHER" id="PTHR20855:SF3">
    <property type="entry name" value="LD03007P"/>
    <property type="match status" value="1"/>
</dbReference>
<feature type="binding site" evidence="7">
    <location>
        <position position="195"/>
    </location>
    <ligand>
        <name>Zn(2+)</name>
        <dbReference type="ChEBI" id="CHEBI:29105"/>
    </ligand>
</feature>
<evidence type="ECO:0000256" key="2">
    <source>
        <dbReference type="ARBA" id="ARBA00008488"/>
    </source>
</evidence>
<dbReference type="GO" id="GO:0005886">
    <property type="term" value="C:plasma membrane"/>
    <property type="evidence" value="ECO:0007669"/>
    <property type="project" value="UniProtKB-SubCell"/>
</dbReference>
<comment type="subcellular location">
    <subcellularLocation>
        <location evidence="1">Cell membrane</location>
        <topology evidence="1">Multi-pass membrane protein</topology>
    </subcellularLocation>
</comment>
<dbReference type="Pfam" id="PF03006">
    <property type="entry name" value="HlyIII"/>
    <property type="match status" value="1"/>
</dbReference>
<evidence type="ECO:0000256" key="6">
    <source>
        <dbReference type="ARBA" id="ARBA00023136"/>
    </source>
</evidence>
<dbReference type="GO" id="GO:0140911">
    <property type="term" value="F:pore-forming activity"/>
    <property type="evidence" value="ECO:0007669"/>
    <property type="project" value="InterPro"/>
</dbReference>
<gene>
    <name evidence="9" type="ORF">SAMN05444411_10112</name>
</gene>
<dbReference type="NCBIfam" id="TIGR01065">
    <property type="entry name" value="hlyIII"/>
    <property type="match status" value="1"/>
</dbReference>
<feature type="binding site" evidence="7">
    <location>
        <position position="69"/>
    </location>
    <ligand>
        <name>Zn(2+)</name>
        <dbReference type="ChEBI" id="CHEBI:29105"/>
    </ligand>
</feature>
<feature type="transmembrane region" description="Helical" evidence="8">
    <location>
        <begin position="82"/>
        <end position="101"/>
    </location>
</feature>
<feature type="transmembrane region" description="Helical" evidence="8">
    <location>
        <begin position="45"/>
        <end position="70"/>
    </location>
</feature>
<proteinExistence type="inferred from homology"/>
<keyword evidence="7" id="KW-0862">Zinc</keyword>
<keyword evidence="4 8" id="KW-0812">Transmembrane</keyword>
<dbReference type="EMBL" id="FNNJ01000001">
    <property type="protein sequence ID" value="SDW06921.1"/>
    <property type="molecule type" value="Genomic_DNA"/>
</dbReference>
<evidence type="ECO:0000256" key="3">
    <source>
        <dbReference type="ARBA" id="ARBA00022475"/>
    </source>
</evidence>
<keyword evidence="5 8" id="KW-1133">Transmembrane helix</keyword>
<dbReference type="GO" id="GO:0046872">
    <property type="term" value="F:metal ion binding"/>
    <property type="evidence" value="ECO:0007669"/>
    <property type="project" value="UniProtKB-KW"/>
</dbReference>
<dbReference type="InterPro" id="IPR005744">
    <property type="entry name" value="Hy-lIII"/>
</dbReference>
<evidence type="ECO:0000256" key="7">
    <source>
        <dbReference type="PIRSR" id="PIRSR604254-1"/>
    </source>
</evidence>
<dbReference type="AlphaFoldDB" id="A0A1H2QID9"/>
<dbReference type="InterPro" id="IPR004254">
    <property type="entry name" value="AdipoR/HlyIII-related"/>
</dbReference>
<dbReference type="STRING" id="762486.SAMN05444411_10112"/>
<keyword evidence="7" id="KW-0479">Metal-binding</keyword>
<name>A0A1H2QID9_9FLAO</name>
<feature type="transmembrane region" description="Helical" evidence="8">
    <location>
        <begin position="107"/>
        <end position="130"/>
    </location>
</feature>
<accession>A0A1H2QID9</accession>
<evidence type="ECO:0000256" key="1">
    <source>
        <dbReference type="ARBA" id="ARBA00004651"/>
    </source>
</evidence>
<sequence length="218" mass="24525">MKEKNITYYEPVEEKMNVISHLIGLILSIAALVLLVVFASLEGSAWHIVSFSIYGASLIVLYSASTFYHYSQDPELRRKLNIFDHAAIYVLIAGTYTPFTLVALKGWVGWTIFGVSWGLAIVGIVLKLFYTGRFDKISTIAYVLMGWLIIFAIKPLVNNLPFEGLMWLLGGGLAYTIGAILYSIKSIRYNHAIFHIFVLLGSFAHFIAVFFYVLPIKK</sequence>
<keyword evidence="10" id="KW-1185">Reference proteome</keyword>
<comment type="similarity">
    <text evidence="2">Belongs to the UPF0073 (Hly-III) family.</text>
</comment>
<dbReference type="RefSeq" id="WP_090118455.1">
    <property type="nucleotide sequence ID" value="NZ_FNNJ01000001.1"/>
</dbReference>
<evidence type="ECO:0000256" key="4">
    <source>
        <dbReference type="ARBA" id="ARBA00022692"/>
    </source>
</evidence>